<dbReference type="PANTHER" id="PTHR22946">
    <property type="entry name" value="DIENELACTONE HYDROLASE DOMAIN-CONTAINING PROTEIN-RELATED"/>
    <property type="match status" value="1"/>
</dbReference>
<dbReference type="Pfam" id="PF01738">
    <property type="entry name" value="DLH"/>
    <property type="match status" value="1"/>
</dbReference>
<dbReference type="InterPro" id="IPR029058">
    <property type="entry name" value="AB_hydrolase_fold"/>
</dbReference>
<dbReference type="EMBL" id="UINC01020307">
    <property type="protein sequence ID" value="SVA85398.1"/>
    <property type="molecule type" value="Genomic_DNA"/>
</dbReference>
<dbReference type="Gene3D" id="3.40.50.1820">
    <property type="entry name" value="alpha/beta hydrolase"/>
    <property type="match status" value="2"/>
</dbReference>
<organism evidence="2">
    <name type="scientific">marine metagenome</name>
    <dbReference type="NCBI Taxonomy" id="408172"/>
    <lineage>
        <taxon>unclassified sequences</taxon>
        <taxon>metagenomes</taxon>
        <taxon>ecological metagenomes</taxon>
    </lineage>
</organism>
<reference evidence="2" key="1">
    <citation type="submission" date="2018-05" db="EMBL/GenBank/DDBJ databases">
        <authorList>
            <person name="Lanie J.A."/>
            <person name="Ng W.-L."/>
            <person name="Kazmierczak K.M."/>
            <person name="Andrzejewski T.M."/>
            <person name="Davidsen T.M."/>
            <person name="Wayne K.J."/>
            <person name="Tettelin H."/>
            <person name="Glass J.I."/>
            <person name="Rusch D."/>
            <person name="Podicherti R."/>
            <person name="Tsui H.-C.T."/>
            <person name="Winkler M.E."/>
        </authorList>
    </citation>
    <scope>NUCLEOTIDE SEQUENCE</scope>
</reference>
<sequence>MKTSYPKTATLIFTGLLSFQAAQAQPALKTKPLTLEGDIASHLVAGVDRFLLRELSASIARREQHWQRDFTSHAAYAKSVEPNRQRLARIIGLRDQRVAFDGLTLGSTTAESSLVGQTDLIIVRSVSWPAFGDVTGTGLLLEPRGRDALANVVALPDCNQLPEQIAGLAEGLPPGLQYARRLAESGCRVVVPLLIDRAEKMSKLSNREYLYRSAFEMGRHLIGYEVQQSLAVVDWYSRRSPDTPIGIIGWGEGGLIALYAAAVDTRIDAACVSGYFDSRQDIWQEPIDRNVFGLLEQFGDAELATLIAPRPLIIDAARGPEATVPGGRGAPARVVTPALDSVRAEVARAQKLTDGLKPKPGIRLVAADEPLAGRALGHFLGSLKLGAVLGQAGDSKIVDRRNGFNPAKRHAEQVHKLDRHTQWVLRESPYVRKQFYKPDTSSLAKFEASNEKYRRQFYEDVIGRFDNEMLPFNARSRKSYESEKWVGHEVTLDIFPNVIAYGILLLPRDLKPNEQRPVVVCQHGLEGRPQNIIQGDHYAYHDFAAKLAERGFITFSPQNMYIFQDRFRTLQRKANPLKKSMFSVIIPQHQQIVDWLKTLPYVDKERIALYGLSYGGKTAMRVPPVVTDYCLSICSADFNEWVGKNASTRNPHSYVNSGEYEIFEWDLGSTFNYAEMAGLIAPRPFMVERGHHDGVASDETVGWEFAKVRALYQGKLKLPGRCEIEWFDGPHTINGKGTYDFLHRHLDWPRR</sequence>
<evidence type="ECO:0000313" key="2">
    <source>
        <dbReference type="EMBL" id="SVA85398.1"/>
    </source>
</evidence>
<dbReference type="AlphaFoldDB" id="A0A381Z816"/>
<protein>
    <recommendedName>
        <fullName evidence="1">Dienelactone hydrolase domain-containing protein</fullName>
    </recommendedName>
</protein>
<accession>A0A381Z816</accession>
<evidence type="ECO:0000259" key="1">
    <source>
        <dbReference type="Pfam" id="PF01738"/>
    </source>
</evidence>
<gene>
    <name evidence="2" type="ORF">METZ01_LOCUS138252</name>
</gene>
<dbReference type="SUPFAM" id="SSF53474">
    <property type="entry name" value="alpha/beta-Hydrolases"/>
    <property type="match status" value="2"/>
</dbReference>
<name>A0A381Z816_9ZZZZ</name>
<dbReference type="InterPro" id="IPR050261">
    <property type="entry name" value="FrsA_esterase"/>
</dbReference>
<proteinExistence type="predicted"/>
<dbReference type="GO" id="GO:0016787">
    <property type="term" value="F:hydrolase activity"/>
    <property type="evidence" value="ECO:0007669"/>
    <property type="project" value="InterPro"/>
</dbReference>
<dbReference type="InterPro" id="IPR002925">
    <property type="entry name" value="Dienelactn_hydro"/>
</dbReference>
<feature type="domain" description="Dienelactone hydrolase" evidence="1">
    <location>
        <begin position="538"/>
        <end position="622"/>
    </location>
</feature>